<proteinExistence type="predicted"/>
<sequence>MRELRDELTGALTGLPRPSTPEEVLDALCAQLQKRRGRPVLWRAVTFPPGTASGLYLDLADRDMICIQENTSPWHQLVIFGHEAWHMVAGHCGQHEAGTAVAARLLTEDADLNAALQVAARTDFREAEEAAAEFFGLNLATRLRGWLEGAPDEAAPRSELARRIQASLGRSRG</sequence>
<dbReference type="RefSeq" id="WP_279929740.1">
    <property type="nucleotide sequence ID" value="NZ_JARWBG010000022.1"/>
</dbReference>
<comment type="caution">
    <text evidence="1">The sequence shown here is derived from an EMBL/GenBank/DDBJ whole genome shotgun (WGS) entry which is preliminary data.</text>
</comment>
<protein>
    <submittedName>
        <fullName evidence="1">Toxin-antitoxin system, toxin component</fullName>
    </submittedName>
</protein>
<name>A0ABT6HR05_9ACTN</name>
<evidence type="ECO:0000313" key="2">
    <source>
        <dbReference type="Proteomes" id="UP001223144"/>
    </source>
</evidence>
<evidence type="ECO:0000313" key="1">
    <source>
        <dbReference type="EMBL" id="MDH2391040.1"/>
    </source>
</evidence>
<reference evidence="1 2" key="1">
    <citation type="submission" date="2023-04" db="EMBL/GenBank/DDBJ databases">
        <title>Streptomyces chengmaiensis sp. nov. isolated from the stem of mangrove plant in Hainan.</title>
        <authorList>
            <person name="Huang X."/>
            <person name="Zhou S."/>
            <person name="Chu X."/>
            <person name="Xie Y."/>
            <person name="Lin Y."/>
        </authorList>
    </citation>
    <scope>NUCLEOTIDE SEQUENCE [LARGE SCALE GENOMIC DNA]</scope>
    <source>
        <strain evidence="1 2">HNM0663</strain>
    </source>
</reference>
<dbReference type="Proteomes" id="UP001223144">
    <property type="component" value="Unassembled WGS sequence"/>
</dbReference>
<dbReference type="EMBL" id="JARWBG010000022">
    <property type="protein sequence ID" value="MDH2391040.1"/>
    <property type="molecule type" value="Genomic_DNA"/>
</dbReference>
<gene>
    <name evidence="1" type="ORF">QCN29_20040</name>
</gene>
<keyword evidence="2" id="KW-1185">Reference proteome</keyword>
<accession>A0ABT6HR05</accession>
<organism evidence="1 2">
    <name type="scientific">Streptomyces chengmaiensis</name>
    <dbReference type="NCBI Taxonomy" id="3040919"/>
    <lineage>
        <taxon>Bacteria</taxon>
        <taxon>Bacillati</taxon>
        <taxon>Actinomycetota</taxon>
        <taxon>Actinomycetes</taxon>
        <taxon>Kitasatosporales</taxon>
        <taxon>Streptomycetaceae</taxon>
        <taxon>Streptomyces</taxon>
    </lineage>
</organism>